<keyword evidence="4" id="KW-1185">Reference proteome</keyword>
<keyword evidence="2" id="KW-0472">Membrane</keyword>
<reference evidence="4" key="1">
    <citation type="journal article" date="2019" name="Int. J. Syst. Evol. Microbiol.">
        <title>The Global Catalogue of Microorganisms (GCM) 10K type strain sequencing project: providing services to taxonomists for standard genome sequencing and annotation.</title>
        <authorList>
            <consortium name="The Broad Institute Genomics Platform"/>
            <consortium name="The Broad Institute Genome Sequencing Center for Infectious Disease"/>
            <person name="Wu L."/>
            <person name="Ma J."/>
        </authorList>
    </citation>
    <scope>NUCLEOTIDE SEQUENCE [LARGE SCALE GENOMIC DNA]</scope>
    <source>
        <strain evidence="4">CGMCC 1.13681</strain>
    </source>
</reference>
<accession>A0ABW2G9E8</accession>
<evidence type="ECO:0000256" key="1">
    <source>
        <dbReference type="SAM" id="MobiDB-lite"/>
    </source>
</evidence>
<dbReference type="EMBL" id="JBHSZO010000004">
    <property type="protein sequence ID" value="MFC7217405.1"/>
    <property type="molecule type" value="Genomic_DNA"/>
</dbReference>
<evidence type="ECO:0000313" key="3">
    <source>
        <dbReference type="EMBL" id="MFC7217405.1"/>
    </source>
</evidence>
<keyword evidence="2" id="KW-1133">Transmembrane helix</keyword>
<proteinExistence type="predicted"/>
<dbReference type="RefSeq" id="WP_386412075.1">
    <property type="nucleotide sequence ID" value="NZ_JBHSZO010000004.1"/>
</dbReference>
<dbReference type="Proteomes" id="UP001596413">
    <property type="component" value="Unassembled WGS sequence"/>
</dbReference>
<organism evidence="3 4">
    <name type="scientific">Streptomyces polyrhachis</name>
    <dbReference type="NCBI Taxonomy" id="1282885"/>
    <lineage>
        <taxon>Bacteria</taxon>
        <taxon>Bacillati</taxon>
        <taxon>Actinomycetota</taxon>
        <taxon>Actinomycetes</taxon>
        <taxon>Kitasatosporales</taxon>
        <taxon>Streptomycetaceae</taxon>
        <taxon>Streptomyces</taxon>
    </lineage>
</organism>
<dbReference type="InterPro" id="IPR021385">
    <property type="entry name" value="DUF3017"/>
</dbReference>
<sequence length="141" mass="14809">MSTVRSQAGDPAEHPRSRRRPDVTVDTSRPEGGGRTASGESPAPARQWPILLVLGLTAAGLAVVAADSFRIGCLIIAGALLLGGALRWLLPNVGMLAVRSRFTDVVTYGVLGTSIALLALAALPDPWIHLPFVKEILHSTV</sequence>
<feature type="transmembrane region" description="Helical" evidence="2">
    <location>
        <begin position="105"/>
        <end position="123"/>
    </location>
</feature>
<feature type="compositionally biased region" description="Basic and acidic residues" evidence="1">
    <location>
        <begin position="11"/>
        <end position="23"/>
    </location>
</feature>
<feature type="transmembrane region" description="Helical" evidence="2">
    <location>
        <begin position="73"/>
        <end position="90"/>
    </location>
</feature>
<dbReference type="Pfam" id="PF11222">
    <property type="entry name" value="DUF3017"/>
    <property type="match status" value="1"/>
</dbReference>
<name>A0ABW2G9E8_9ACTN</name>
<evidence type="ECO:0000256" key="2">
    <source>
        <dbReference type="SAM" id="Phobius"/>
    </source>
</evidence>
<feature type="region of interest" description="Disordered" evidence="1">
    <location>
        <begin position="1"/>
        <end position="43"/>
    </location>
</feature>
<evidence type="ECO:0000313" key="4">
    <source>
        <dbReference type="Proteomes" id="UP001596413"/>
    </source>
</evidence>
<gene>
    <name evidence="3" type="ORF">ACFQLX_04350</name>
</gene>
<comment type="caution">
    <text evidence="3">The sequence shown here is derived from an EMBL/GenBank/DDBJ whole genome shotgun (WGS) entry which is preliminary data.</text>
</comment>
<feature type="transmembrane region" description="Helical" evidence="2">
    <location>
        <begin position="48"/>
        <end position="66"/>
    </location>
</feature>
<protein>
    <submittedName>
        <fullName evidence="3">DUF3017 domain-containing protein</fullName>
    </submittedName>
</protein>
<keyword evidence="2" id="KW-0812">Transmembrane</keyword>